<dbReference type="InterPro" id="IPR052336">
    <property type="entry name" value="MlaD_Phospholipid_Transporter"/>
</dbReference>
<dbReference type="EMBL" id="AEUD01000004">
    <property type="protein sequence ID" value="EGD55887.1"/>
    <property type="molecule type" value="Genomic_DNA"/>
</dbReference>
<dbReference type="GO" id="GO:0005576">
    <property type="term" value="C:extracellular region"/>
    <property type="evidence" value="ECO:0007669"/>
    <property type="project" value="TreeGrafter"/>
</dbReference>
<evidence type="ECO:0000313" key="5">
    <source>
        <dbReference type="Proteomes" id="UP000035065"/>
    </source>
</evidence>
<dbReference type="Pfam" id="PF02470">
    <property type="entry name" value="MlaD"/>
    <property type="match status" value="1"/>
</dbReference>
<dbReference type="eggNOG" id="COG1463">
    <property type="taxonomic scope" value="Bacteria"/>
</dbReference>
<keyword evidence="1" id="KW-1133">Transmembrane helix</keyword>
<dbReference type="Pfam" id="PF11887">
    <property type="entry name" value="Mce4_CUP1"/>
    <property type="match status" value="1"/>
</dbReference>
<feature type="domain" description="Mce/MlaD" evidence="2">
    <location>
        <begin position="44"/>
        <end position="117"/>
    </location>
</feature>
<dbReference type="PANTHER" id="PTHR33371:SF18">
    <property type="entry name" value="MCE-FAMILY PROTEIN MCE3C"/>
    <property type="match status" value="1"/>
</dbReference>
<sequence>MPMKKRFARSFHGNRRLWYGILGAVVIAVVLVGVVGLSTAGLGKRTYTADFEQAGGIRPGDKVRVAGIDVGEVSKTELAGDHVTVDMKVDKDVEVKEDGSAEIKMSTLLGQRYVDVVLGSSDKAAPDDRIQQTYVPYDLQKTLEKGTPVLAGIKPDELTNSIRTLSSQLSGAPAIMGPTLDALTRMSDVLNNRHDQINQLLKDTDAVTKQVVDSQFALSIIVGQGAQLANKIVAREQLVTRMLDGVAALTDQATAVAAENGDKFAPVMANLNTISNGLEKNRDNLRKLLEVLPVTARLTTNLTGDGPYANGYLPWGLFPDNWLCAARVVDGC</sequence>
<gene>
    <name evidence="4" type="ORF">SCNU_06585</name>
</gene>
<evidence type="ECO:0000259" key="2">
    <source>
        <dbReference type="Pfam" id="PF02470"/>
    </source>
</evidence>
<dbReference type="PANTHER" id="PTHR33371">
    <property type="entry name" value="INTERMEMBRANE PHOSPHOLIPID TRANSPORT SYSTEM BINDING PROTEIN MLAD-RELATED"/>
    <property type="match status" value="1"/>
</dbReference>
<organism evidence="4 5">
    <name type="scientific">Gordonia neofelifaecis NRRL B-59395</name>
    <dbReference type="NCBI Taxonomy" id="644548"/>
    <lineage>
        <taxon>Bacteria</taxon>
        <taxon>Bacillati</taxon>
        <taxon>Actinomycetota</taxon>
        <taxon>Actinomycetes</taxon>
        <taxon>Mycobacteriales</taxon>
        <taxon>Gordoniaceae</taxon>
        <taxon>Gordonia</taxon>
    </lineage>
</organism>
<dbReference type="NCBIfam" id="TIGR00996">
    <property type="entry name" value="Mtu_fam_mce"/>
    <property type="match status" value="1"/>
</dbReference>
<dbReference type="InterPro" id="IPR005693">
    <property type="entry name" value="Mce"/>
</dbReference>
<evidence type="ECO:0000259" key="3">
    <source>
        <dbReference type="Pfam" id="PF11887"/>
    </source>
</evidence>
<evidence type="ECO:0000256" key="1">
    <source>
        <dbReference type="SAM" id="Phobius"/>
    </source>
</evidence>
<reference evidence="4 5" key="1">
    <citation type="journal article" date="2011" name="J. Bacteriol.">
        <title>Draft Genome Sequence of Gordonia neofelifaecis NRRL B-59395, a Cholesterol-Degrading Actinomycete.</title>
        <authorList>
            <person name="Ge F."/>
            <person name="Li W."/>
            <person name="Chen G."/>
            <person name="Liu Y."/>
            <person name="Zhang G."/>
            <person name="Yong B."/>
            <person name="Wang Q."/>
            <person name="Wang N."/>
            <person name="Huang Z."/>
            <person name="Li W."/>
            <person name="Wang J."/>
            <person name="Wu C."/>
            <person name="Xie Q."/>
            <person name="Liu G."/>
        </authorList>
    </citation>
    <scope>NUCLEOTIDE SEQUENCE [LARGE SCALE GENOMIC DNA]</scope>
    <source>
        <strain evidence="4 5">NRRL B-59395</strain>
    </source>
</reference>
<dbReference type="InterPro" id="IPR024516">
    <property type="entry name" value="Mce_C"/>
</dbReference>
<dbReference type="InterPro" id="IPR003399">
    <property type="entry name" value="Mce/MlaD"/>
</dbReference>
<evidence type="ECO:0000313" key="4">
    <source>
        <dbReference type="EMBL" id="EGD55887.1"/>
    </source>
</evidence>
<feature type="domain" description="Mammalian cell entry C-terminal" evidence="3">
    <location>
        <begin position="122"/>
        <end position="304"/>
    </location>
</feature>
<feature type="transmembrane region" description="Helical" evidence="1">
    <location>
        <begin position="21"/>
        <end position="43"/>
    </location>
</feature>
<keyword evidence="1" id="KW-0812">Transmembrane</keyword>
<keyword evidence="5" id="KW-1185">Reference proteome</keyword>
<dbReference type="AlphaFoldDB" id="F1YHP9"/>
<proteinExistence type="predicted"/>
<name>F1YHP9_9ACTN</name>
<dbReference type="Proteomes" id="UP000035065">
    <property type="component" value="Unassembled WGS sequence"/>
</dbReference>
<accession>F1YHP9</accession>
<dbReference type="STRING" id="644548.SCNU_06585"/>
<keyword evidence="1" id="KW-0472">Membrane</keyword>
<protein>
    <submittedName>
        <fullName evidence="4">Virulence factor Mce family protein</fullName>
    </submittedName>
</protein>
<comment type="caution">
    <text evidence="4">The sequence shown here is derived from an EMBL/GenBank/DDBJ whole genome shotgun (WGS) entry which is preliminary data.</text>
</comment>